<evidence type="ECO:0000313" key="2">
    <source>
        <dbReference type="EMBL" id="MBM7814756.1"/>
    </source>
</evidence>
<feature type="region of interest" description="Disordered" evidence="1">
    <location>
        <begin position="72"/>
        <end position="143"/>
    </location>
</feature>
<gene>
    <name evidence="2" type="ORF">JOE68_005621</name>
</gene>
<keyword evidence="3" id="KW-1185">Reference proteome</keyword>
<evidence type="ECO:0000256" key="1">
    <source>
        <dbReference type="SAM" id="MobiDB-lite"/>
    </source>
</evidence>
<dbReference type="EMBL" id="JAFBCL010000001">
    <property type="protein sequence ID" value="MBM7814756.1"/>
    <property type="molecule type" value="Genomic_DNA"/>
</dbReference>
<dbReference type="SUPFAM" id="SSF48613">
    <property type="entry name" value="Heme oxygenase-like"/>
    <property type="match status" value="1"/>
</dbReference>
<evidence type="ECO:0000313" key="3">
    <source>
        <dbReference type="Proteomes" id="UP001195724"/>
    </source>
</evidence>
<dbReference type="Gene3D" id="1.20.910.10">
    <property type="entry name" value="Heme oxygenase-like"/>
    <property type="match status" value="1"/>
</dbReference>
<proteinExistence type="predicted"/>
<dbReference type="Proteomes" id="UP001195724">
    <property type="component" value="Unassembled WGS sequence"/>
</dbReference>
<feature type="compositionally biased region" description="Low complexity" evidence="1">
    <location>
        <begin position="118"/>
        <end position="143"/>
    </location>
</feature>
<comment type="caution">
    <text evidence="2">The sequence shown here is derived from an EMBL/GenBank/DDBJ whole genome shotgun (WGS) entry which is preliminary data.</text>
</comment>
<dbReference type="InterPro" id="IPR016084">
    <property type="entry name" value="Haem_Oase-like_multi-hlx"/>
</dbReference>
<name>A0ABS2SEQ4_9PSEU</name>
<organism evidence="2 3">
    <name type="scientific">Saccharothrix algeriensis</name>
    <dbReference type="NCBI Taxonomy" id="173560"/>
    <lineage>
        <taxon>Bacteria</taxon>
        <taxon>Bacillati</taxon>
        <taxon>Actinomycetota</taxon>
        <taxon>Actinomycetes</taxon>
        <taxon>Pseudonocardiales</taxon>
        <taxon>Pseudonocardiaceae</taxon>
        <taxon>Saccharothrix</taxon>
    </lineage>
</organism>
<protein>
    <submittedName>
        <fullName evidence="2">Uncharacterized protein</fullName>
    </submittedName>
</protein>
<sequence length="143" mass="15243">MGHARSRGEPLSVRLRAATRYEHERAEASPFPAGLPDRGAWAALPGRSHHFRTALEQAGEVWRHDGVVGPFVRPAPPRSKPTWPGSPAADRFTAPDPLPATRRYVDRCAPARRRRSSRTTAPATSATCSAGGSSGAGSPRTSG</sequence>
<reference evidence="2 3" key="1">
    <citation type="submission" date="2021-01" db="EMBL/GenBank/DDBJ databases">
        <title>Sequencing the genomes of 1000 actinobacteria strains.</title>
        <authorList>
            <person name="Klenk H.-P."/>
        </authorList>
    </citation>
    <scope>NUCLEOTIDE SEQUENCE [LARGE SCALE GENOMIC DNA]</scope>
    <source>
        <strain evidence="2 3">DSM 44581</strain>
    </source>
</reference>
<accession>A0ABS2SEQ4</accession>